<feature type="domain" description="NB-ARC" evidence="1">
    <location>
        <begin position="5"/>
        <end position="108"/>
    </location>
</feature>
<dbReference type="GO" id="GO:0043531">
    <property type="term" value="F:ADP binding"/>
    <property type="evidence" value="ECO:0007669"/>
    <property type="project" value="InterPro"/>
</dbReference>
<accession>A0A2I0HW20</accession>
<evidence type="ECO:0000313" key="2">
    <source>
        <dbReference type="EMBL" id="PKI35897.1"/>
    </source>
</evidence>
<dbReference type="InterPro" id="IPR027417">
    <property type="entry name" value="P-loop_NTPase"/>
</dbReference>
<reference evidence="2 3" key="1">
    <citation type="submission" date="2017-11" db="EMBL/GenBank/DDBJ databases">
        <title>De-novo sequencing of pomegranate (Punica granatum L.) genome.</title>
        <authorList>
            <person name="Akparov Z."/>
            <person name="Amiraslanov A."/>
            <person name="Hajiyeva S."/>
            <person name="Abbasov M."/>
            <person name="Kaur K."/>
            <person name="Hamwieh A."/>
            <person name="Solovyev V."/>
            <person name="Salamov A."/>
            <person name="Braich B."/>
            <person name="Kosarev P."/>
            <person name="Mahmoud A."/>
            <person name="Hajiyev E."/>
            <person name="Babayeva S."/>
            <person name="Izzatullayeva V."/>
            <person name="Mammadov A."/>
            <person name="Mammadov A."/>
            <person name="Sharifova S."/>
            <person name="Ojaghi J."/>
            <person name="Eynullazada K."/>
            <person name="Bayramov B."/>
            <person name="Abdulazimova A."/>
            <person name="Shahmuradov I."/>
        </authorList>
    </citation>
    <scope>NUCLEOTIDE SEQUENCE [LARGE SCALE GENOMIC DNA]</scope>
    <source>
        <strain evidence="3">cv. AG2017</strain>
        <tissue evidence="2">Leaf</tissue>
    </source>
</reference>
<dbReference type="Proteomes" id="UP000233551">
    <property type="component" value="Unassembled WGS sequence"/>
</dbReference>
<dbReference type="Pfam" id="PF00931">
    <property type="entry name" value="NB-ARC"/>
    <property type="match status" value="1"/>
</dbReference>
<dbReference type="STRING" id="22663.A0A2I0HW20"/>
<comment type="caution">
    <text evidence="2">The sequence shown here is derived from an EMBL/GenBank/DDBJ whole genome shotgun (WGS) entry which is preliminary data.</text>
</comment>
<evidence type="ECO:0000259" key="1">
    <source>
        <dbReference type="Pfam" id="PF00931"/>
    </source>
</evidence>
<name>A0A2I0HW20_PUNGR</name>
<dbReference type="InterPro" id="IPR002182">
    <property type="entry name" value="NB-ARC"/>
</dbReference>
<proteinExistence type="predicted"/>
<keyword evidence="3" id="KW-1185">Reference proteome</keyword>
<organism evidence="2 3">
    <name type="scientific">Punica granatum</name>
    <name type="common">Pomegranate</name>
    <dbReference type="NCBI Taxonomy" id="22663"/>
    <lineage>
        <taxon>Eukaryota</taxon>
        <taxon>Viridiplantae</taxon>
        <taxon>Streptophyta</taxon>
        <taxon>Embryophyta</taxon>
        <taxon>Tracheophyta</taxon>
        <taxon>Spermatophyta</taxon>
        <taxon>Magnoliopsida</taxon>
        <taxon>eudicotyledons</taxon>
        <taxon>Gunneridae</taxon>
        <taxon>Pentapetalae</taxon>
        <taxon>rosids</taxon>
        <taxon>malvids</taxon>
        <taxon>Myrtales</taxon>
        <taxon>Lythraceae</taxon>
        <taxon>Punica</taxon>
    </lineage>
</organism>
<dbReference type="EMBL" id="PGOL01005148">
    <property type="protein sequence ID" value="PKI35897.1"/>
    <property type="molecule type" value="Genomic_DNA"/>
</dbReference>
<dbReference type="SUPFAM" id="SSF52540">
    <property type="entry name" value="P-loop containing nucleoside triphosphate hydrolases"/>
    <property type="match status" value="1"/>
</dbReference>
<gene>
    <name evidence="2" type="ORF">CRG98_043721</name>
</gene>
<dbReference type="AlphaFoldDB" id="A0A2I0HW20"/>
<sequence length="262" mass="29213">MVVRAVYEHVRIKHHFDRRAWVSVPANFIKNEVLRDLLVQLSPSGLKLDFTNSAKEEEELLGEELTKLLSGPGHYLIIMDDVKARDNAWKALTRYLHGTGGNRILINTGEVDPSTTLWAKTFDLGPLPREVSLRAALCSNSTSPGSSNSSIETLFWCCPRLSLQLKACLLYMFLFPRGFEISAVSDRDESRHAVARSPFQPAAPSIGPTHWALLKSAQISFQACLLSSARSHNGGPTHWAFPKPAQTPFHFQALTRCSYIDI</sequence>
<dbReference type="Gene3D" id="3.40.50.300">
    <property type="entry name" value="P-loop containing nucleotide triphosphate hydrolases"/>
    <property type="match status" value="1"/>
</dbReference>
<protein>
    <recommendedName>
        <fullName evidence="1">NB-ARC domain-containing protein</fullName>
    </recommendedName>
</protein>
<evidence type="ECO:0000313" key="3">
    <source>
        <dbReference type="Proteomes" id="UP000233551"/>
    </source>
</evidence>